<evidence type="ECO:0000259" key="11">
    <source>
        <dbReference type="Pfam" id="PF23598"/>
    </source>
</evidence>
<feature type="domain" description="NB-ARC" evidence="8">
    <location>
        <begin position="200"/>
        <end position="360"/>
    </location>
</feature>
<dbReference type="GO" id="GO:0042742">
    <property type="term" value="P:defense response to bacterium"/>
    <property type="evidence" value="ECO:0007669"/>
    <property type="project" value="UniProtKB-ARBA"/>
</dbReference>
<dbReference type="GO" id="GO:0005524">
    <property type="term" value="F:ATP binding"/>
    <property type="evidence" value="ECO:0007669"/>
    <property type="project" value="UniProtKB-KW"/>
</dbReference>
<evidence type="ECO:0000256" key="5">
    <source>
        <dbReference type="ARBA" id="ARBA00022821"/>
    </source>
</evidence>
<keyword evidence="13" id="KW-1185">Reference proteome</keyword>
<dbReference type="InterPro" id="IPR058922">
    <property type="entry name" value="WHD_DRP"/>
</dbReference>
<evidence type="ECO:0000256" key="1">
    <source>
        <dbReference type="ARBA" id="ARBA00008894"/>
    </source>
</evidence>
<gene>
    <name evidence="12" type="ORF">U9M48_000273</name>
</gene>
<feature type="domain" description="Disease resistance protein winged helix" evidence="10">
    <location>
        <begin position="451"/>
        <end position="524"/>
    </location>
</feature>
<dbReference type="Pfam" id="PF00931">
    <property type="entry name" value="NB-ARC"/>
    <property type="match status" value="1"/>
</dbReference>
<keyword evidence="6" id="KW-0067">ATP-binding</keyword>
<dbReference type="InterPro" id="IPR041118">
    <property type="entry name" value="Rx_N"/>
</dbReference>
<evidence type="ECO:0000256" key="3">
    <source>
        <dbReference type="ARBA" id="ARBA00022737"/>
    </source>
</evidence>
<name>A0AAQ3SCB1_PASNO</name>
<organism evidence="12 13">
    <name type="scientific">Paspalum notatum var. saurae</name>
    <dbReference type="NCBI Taxonomy" id="547442"/>
    <lineage>
        <taxon>Eukaryota</taxon>
        <taxon>Viridiplantae</taxon>
        <taxon>Streptophyta</taxon>
        <taxon>Embryophyta</taxon>
        <taxon>Tracheophyta</taxon>
        <taxon>Spermatophyta</taxon>
        <taxon>Magnoliopsida</taxon>
        <taxon>Liliopsida</taxon>
        <taxon>Poales</taxon>
        <taxon>Poaceae</taxon>
        <taxon>PACMAD clade</taxon>
        <taxon>Panicoideae</taxon>
        <taxon>Andropogonodae</taxon>
        <taxon>Paspaleae</taxon>
        <taxon>Paspalinae</taxon>
        <taxon>Paspalum</taxon>
    </lineage>
</organism>
<evidence type="ECO:0000259" key="8">
    <source>
        <dbReference type="Pfam" id="PF00931"/>
    </source>
</evidence>
<dbReference type="InterPro" id="IPR027417">
    <property type="entry name" value="P-loop_NTPase"/>
</dbReference>
<feature type="domain" description="Disease resistance R13L4/SHOC-2-like LRR" evidence="11">
    <location>
        <begin position="579"/>
        <end position="871"/>
    </location>
</feature>
<keyword evidence="2" id="KW-0433">Leucine-rich repeat</keyword>
<comment type="similarity">
    <text evidence="1">Belongs to the disease resistance NB-LRR family.</text>
</comment>
<evidence type="ECO:0000259" key="10">
    <source>
        <dbReference type="Pfam" id="PF23559"/>
    </source>
</evidence>
<dbReference type="PANTHER" id="PTHR36766">
    <property type="entry name" value="PLANT BROAD-SPECTRUM MILDEW RESISTANCE PROTEIN RPW8"/>
    <property type="match status" value="1"/>
</dbReference>
<dbReference type="Gene3D" id="1.10.8.430">
    <property type="entry name" value="Helical domain of apoptotic protease-activating factors"/>
    <property type="match status" value="1"/>
</dbReference>
<dbReference type="InterPro" id="IPR055414">
    <property type="entry name" value="LRR_R13L4/SHOC2-like"/>
</dbReference>
<dbReference type="PRINTS" id="PR00364">
    <property type="entry name" value="DISEASERSIST"/>
</dbReference>
<dbReference type="FunFam" id="1.10.10.10:FF:000322">
    <property type="entry name" value="Probable disease resistance protein At1g63360"/>
    <property type="match status" value="1"/>
</dbReference>
<dbReference type="Gene3D" id="3.40.50.300">
    <property type="entry name" value="P-loop containing nucleotide triphosphate hydrolases"/>
    <property type="match status" value="1"/>
</dbReference>
<keyword evidence="4" id="KW-0547">Nucleotide-binding</keyword>
<dbReference type="EMBL" id="CP144745">
    <property type="protein sequence ID" value="WVZ48878.1"/>
    <property type="molecule type" value="Genomic_DNA"/>
</dbReference>
<evidence type="ECO:0000256" key="4">
    <source>
        <dbReference type="ARBA" id="ARBA00022741"/>
    </source>
</evidence>
<dbReference type="Pfam" id="PF23559">
    <property type="entry name" value="WHD_DRP"/>
    <property type="match status" value="1"/>
</dbReference>
<evidence type="ECO:0000313" key="13">
    <source>
        <dbReference type="Proteomes" id="UP001341281"/>
    </source>
</evidence>
<keyword evidence="7" id="KW-0175">Coiled coil</keyword>
<keyword evidence="5" id="KW-0611">Plant defense</keyword>
<evidence type="ECO:0000313" key="12">
    <source>
        <dbReference type="EMBL" id="WVZ48878.1"/>
    </source>
</evidence>
<proteinExistence type="inferred from homology"/>
<feature type="domain" description="Disease resistance N-terminal" evidence="9">
    <location>
        <begin position="16"/>
        <end position="94"/>
    </location>
</feature>
<dbReference type="InterPro" id="IPR042197">
    <property type="entry name" value="Apaf_helical"/>
</dbReference>
<evidence type="ECO:0000256" key="7">
    <source>
        <dbReference type="ARBA" id="ARBA00023054"/>
    </source>
</evidence>
<protein>
    <submittedName>
        <fullName evidence="12">Uncharacterized protein</fullName>
    </submittedName>
</protein>
<dbReference type="GO" id="GO:0043531">
    <property type="term" value="F:ADP binding"/>
    <property type="evidence" value="ECO:0007669"/>
    <property type="project" value="InterPro"/>
</dbReference>
<dbReference type="GO" id="GO:0009626">
    <property type="term" value="P:plant-type hypersensitive response"/>
    <property type="evidence" value="ECO:0007669"/>
    <property type="project" value="UniProtKB-ARBA"/>
</dbReference>
<accession>A0AAQ3SCB1</accession>
<dbReference type="InterPro" id="IPR036388">
    <property type="entry name" value="WH-like_DNA-bd_sf"/>
</dbReference>
<dbReference type="GO" id="GO:0002758">
    <property type="term" value="P:innate immune response-activating signaling pathway"/>
    <property type="evidence" value="ECO:0007669"/>
    <property type="project" value="UniProtKB-ARBA"/>
</dbReference>
<dbReference type="SUPFAM" id="SSF52540">
    <property type="entry name" value="P-loop containing nucleoside triphosphate hydrolases"/>
    <property type="match status" value="1"/>
</dbReference>
<dbReference type="InterPro" id="IPR038005">
    <property type="entry name" value="RX-like_CC"/>
</dbReference>
<reference evidence="12 13" key="1">
    <citation type="submission" date="2024-02" db="EMBL/GenBank/DDBJ databases">
        <title>High-quality chromosome-scale genome assembly of Pensacola bahiagrass (Paspalum notatum Flugge var. saurae).</title>
        <authorList>
            <person name="Vega J.M."/>
            <person name="Podio M."/>
            <person name="Orjuela J."/>
            <person name="Siena L.A."/>
            <person name="Pessino S.C."/>
            <person name="Combes M.C."/>
            <person name="Mariac C."/>
            <person name="Albertini E."/>
            <person name="Pupilli F."/>
            <person name="Ortiz J.P.A."/>
            <person name="Leblanc O."/>
        </authorList>
    </citation>
    <scope>NUCLEOTIDE SEQUENCE [LARGE SCALE GENOMIC DNA]</scope>
    <source>
        <strain evidence="12">R1</strain>
        <tissue evidence="12">Leaf</tissue>
    </source>
</reference>
<dbReference type="Proteomes" id="UP001341281">
    <property type="component" value="Chromosome 01"/>
</dbReference>
<dbReference type="CDD" id="cd14798">
    <property type="entry name" value="RX-CC_like"/>
    <property type="match status" value="1"/>
</dbReference>
<dbReference type="Pfam" id="PF23598">
    <property type="entry name" value="LRR_14"/>
    <property type="match status" value="1"/>
</dbReference>
<dbReference type="PANTHER" id="PTHR36766:SF36">
    <property type="entry name" value="AAA+ ATPASE DOMAIN-CONTAINING PROTEIN"/>
    <property type="match status" value="1"/>
</dbReference>
<dbReference type="InterPro" id="IPR002182">
    <property type="entry name" value="NB-ARC"/>
</dbReference>
<evidence type="ECO:0000256" key="2">
    <source>
        <dbReference type="ARBA" id="ARBA00022614"/>
    </source>
</evidence>
<evidence type="ECO:0000256" key="6">
    <source>
        <dbReference type="ARBA" id="ARBA00022840"/>
    </source>
</evidence>
<sequence length="1070" mass="119289">MAAVLDAFAPYVKKLIADMAQEEVSMLLGVSGEITKLEDNMEGLKVFLADAERRRLTDQSVQRWVRKLKGAMYDATDILDLCHLEADKRKESSRGHMPNCLQPLLFCVRNPVFAHKIGSSIKELNRRLEGIHKAARDFSFNINLTSFPDQMMLTATSYQARSQIDESAIVGEQIERDTKELVQVLTTASLDGDDEHNRYQIKVVSIVGTGGMGKTTLTQKIFNEATIQEHFKTKIWLSITKHFDDVELLRTAIKHANSGGDHGLGHGEHQDKSTLTDTLTHTLASSGRFLLVLDDVWSKRAWDNVLGVPVRNASRSQPGSRVVVTTRSAHLPQQMQAPLHEHRVRPLHQDDAWSLLKKQLQPDQVVGIDEQLKNIGMEILSKCDGLPLAVKVVGGLLSTKYPSEHEWKAVLNKPAWSLDGLPTELDSRLHLSYEDLTPQLRQCFLYCSLIPKGKVIMRGVVTPMWVSEGFIQSPAGSHLHEYELEDKANDYYTELSKRNLIEPTIKYSITGQGCTMHDVVRSFAEYMAREESLVVVDKEQLAATGARGGGMLVRRLSIAQTVPVGDGEWAILRRQESLRTLIMTSGPNFKPSDSFGHFSSLRVLLISSAAGLGDRLVSSLSKLKHLRHLYLEDTDISRLPDDIHKMKFIQYIDLLNCEKLRHLPISTIKLMHLRSLDITGSINISTVPKGIGGLTNLRTFLGFPVHVSMDTAGNAWCSLQELAPLSQLRELAIDGVEKVSASWMAEKAMIGTKSHLSYLVLNYNSTGERTAGPHSEAEHQQQPSVMMEEVLEKLRPPTCLERFGMKGGYVGRQLPNWMRAPAASADFKSLRYLQLVNLLCCTQLPDGLCRLPSLEGLIIKDAPSIKRVGNEFQAPSSAAGASTAALAPFPKLKILQLGGLPKWEEWEWNDFEEQRGIKATNGMPCLKELLIENCKLSRLPPGLASIKRLALRDLSLYTLTNITALENFPSVVELYVFDCPELKMISNLSKLQKIRIGRCPNLLVLEGVPALDSMMLEDGGMEALPEYLAAVNPRLLVVAYTQNLRYQTDAKPRYVKLEVLERSVAGKKAS</sequence>
<dbReference type="AlphaFoldDB" id="A0AAQ3SCB1"/>
<dbReference type="Pfam" id="PF18052">
    <property type="entry name" value="Rx_N"/>
    <property type="match status" value="1"/>
</dbReference>
<evidence type="ECO:0000259" key="9">
    <source>
        <dbReference type="Pfam" id="PF18052"/>
    </source>
</evidence>
<dbReference type="Gene3D" id="1.20.5.4130">
    <property type="match status" value="1"/>
</dbReference>
<dbReference type="Gene3D" id="1.10.10.10">
    <property type="entry name" value="Winged helix-like DNA-binding domain superfamily/Winged helix DNA-binding domain"/>
    <property type="match status" value="1"/>
</dbReference>
<dbReference type="Gene3D" id="3.80.10.10">
    <property type="entry name" value="Ribonuclease Inhibitor"/>
    <property type="match status" value="3"/>
</dbReference>
<keyword evidence="3" id="KW-0677">Repeat</keyword>
<dbReference type="InterPro" id="IPR032675">
    <property type="entry name" value="LRR_dom_sf"/>
</dbReference>
<dbReference type="SUPFAM" id="SSF52058">
    <property type="entry name" value="L domain-like"/>
    <property type="match status" value="1"/>
</dbReference>